<dbReference type="InterPro" id="IPR004841">
    <property type="entry name" value="AA-permease/SLC12A_dom"/>
</dbReference>
<dbReference type="Gene3D" id="1.20.1740.10">
    <property type="entry name" value="Amino acid/polyamine transporter I"/>
    <property type="match status" value="1"/>
</dbReference>
<comment type="subcellular location">
    <subcellularLocation>
        <location evidence="1">Membrane</location>
        <topology evidence="1">Multi-pass membrane protein</topology>
    </subcellularLocation>
</comment>
<keyword evidence="8" id="KW-1185">Reference proteome</keyword>
<dbReference type="GO" id="GO:0015171">
    <property type="term" value="F:amino acid transmembrane transporter activity"/>
    <property type="evidence" value="ECO:0007669"/>
    <property type="project" value="TreeGrafter"/>
</dbReference>
<protein>
    <recommendedName>
        <fullName evidence="6">Amino acid permease/ SLC12A domain-containing protein</fullName>
    </recommendedName>
</protein>
<dbReference type="PANTHER" id="PTHR43341:SF6">
    <property type="entry name" value="AMINO ACID TRANSPORTER (EUROFUNG)"/>
    <property type="match status" value="1"/>
</dbReference>
<evidence type="ECO:0000256" key="4">
    <source>
        <dbReference type="ARBA" id="ARBA00023136"/>
    </source>
</evidence>
<keyword evidence="3 5" id="KW-1133">Transmembrane helix</keyword>
<evidence type="ECO:0000313" key="8">
    <source>
        <dbReference type="Proteomes" id="UP001160390"/>
    </source>
</evidence>
<evidence type="ECO:0000259" key="6">
    <source>
        <dbReference type="Pfam" id="PF00324"/>
    </source>
</evidence>
<name>A0AA35M6U9_9HYPO</name>
<dbReference type="GO" id="GO:0016020">
    <property type="term" value="C:membrane"/>
    <property type="evidence" value="ECO:0007669"/>
    <property type="project" value="UniProtKB-SubCell"/>
</dbReference>
<dbReference type="AlphaFoldDB" id="A0AA35M6U9"/>
<feature type="domain" description="Amino acid permease/ SLC12A" evidence="6">
    <location>
        <begin position="71"/>
        <end position="178"/>
    </location>
</feature>
<evidence type="ECO:0000256" key="3">
    <source>
        <dbReference type="ARBA" id="ARBA00022989"/>
    </source>
</evidence>
<accession>A0AA35M6U9</accession>
<feature type="transmembrane region" description="Helical" evidence="5">
    <location>
        <begin position="75"/>
        <end position="96"/>
    </location>
</feature>
<evidence type="ECO:0000256" key="5">
    <source>
        <dbReference type="SAM" id="Phobius"/>
    </source>
</evidence>
<dbReference type="InterPro" id="IPR050524">
    <property type="entry name" value="APC_YAT"/>
</dbReference>
<evidence type="ECO:0000313" key="7">
    <source>
        <dbReference type="EMBL" id="CAI6090801.1"/>
    </source>
</evidence>
<feature type="transmembrane region" description="Helical" evidence="5">
    <location>
        <begin position="31"/>
        <end position="54"/>
    </location>
</feature>
<dbReference type="EMBL" id="CABFNP030001042">
    <property type="protein sequence ID" value="CAI6090801.1"/>
    <property type="molecule type" value="Genomic_DNA"/>
</dbReference>
<evidence type="ECO:0000256" key="1">
    <source>
        <dbReference type="ARBA" id="ARBA00004141"/>
    </source>
</evidence>
<proteinExistence type="predicted"/>
<dbReference type="PANTHER" id="PTHR43341">
    <property type="entry name" value="AMINO ACID PERMEASE"/>
    <property type="match status" value="1"/>
</dbReference>
<organism evidence="7 8">
    <name type="scientific">Clonostachys chloroleuca</name>
    <dbReference type="NCBI Taxonomy" id="1926264"/>
    <lineage>
        <taxon>Eukaryota</taxon>
        <taxon>Fungi</taxon>
        <taxon>Dikarya</taxon>
        <taxon>Ascomycota</taxon>
        <taxon>Pezizomycotina</taxon>
        <taxon>Sordariomycetes</taxon>
        <taxon>Hypocreomycetidae</taxon>
        <taxon>Hypocreales</taxon>
        <taxon>Bionectriaceae</taxon>
        <taxon>Clonostachys</taxon>
    </lineage>
</organism>
<dbReference type="Proteomes" id="UP001160390">
    <property type="component" value="Unassembled WGS sequence"/>
</dbReference>
<gene>
    <name evidence="7" type="ORF">CCHLO57077_00010023</name>
</gene>
<evidence type="ECO:0000256" key="2">
    <source>
        <dbReference type="ARBA" id="ARBA00022692"/>
    </source>
</evidence>
<feature type="transmembrane region" description="Helical" evidence="5">
    <location>
        <begin position="134"/>
        <end position="154"/>
    </location>
</feature>
<reference evidence="7" key="1">
    <citation type="submission" date="2023-01" db="EMBL/GenBank/DDBJ databases">
        <authorList>
            <person name="Piombo E."/>
        </authorList>
    </citation>
    <scope>NUCLEOTIDE SEQUENCE</scope>
</reference>
<comment type="caution">
    <text evidence="7">The sequence shown here is derived from an EMBL/GenBank/DDBJ whole genome shotgun (WGS) entry which is preliminary data.</text>
</comment>
<keyword evidence="2 5" id="KW-0812">Transmembrane</keyword>
<keyword evidence="4 5" id="KW-0472">Membrane</keyword>
<sequence length="206" mass="22471">MNTYMPVAGGFIRHAGYWVDDALGFVAGWNFFLFEAFLIPFEISALTFVMSFWTEAATQPGPTAGICATTAFITVNYRFDAFFILGALAVGIVVPYNDDVLKAVWLSAGSGKGTAAASPYVIAMENLGISVLPHIVNALILTSIFSAGNTYMYCASRALYSLFLDGRAPRILSYCTSKVFRFTALLSSCYYPFCPSFRLTVAPLWS</sequence>
<dbReference type="Pfam" id="PF00324">
    <property type="entry name" value="AA_permease"/>
    <property type="match status" value="1"/>
</dbReference>